<dbReference type="Proteomes" id="UP000297245">
    <property type="component" value="Unassembled WGS sequence"/>
</dbReference>
<name>A0A4S8M2N2_DENBC</name>
<dbReference type="InterPro" id="IPR038279">
    <property type="entry name" value="Ndc10_dom2_sf"/>
</dbReference>
<protein>
    <recommendedName>
        <fullName evidence="2">SAP domain-containing protein</fullName>
    </recommendedName>
</protein>
<reference evidence="3 4" key="1">
    <citation type="journal article" date="2019" name="Nat. Ecol. Evol.">
        <title>Megaphylogeny resolves global patterns of mushroom evolution.</title>
        <authorList>
            <person name="Varga T."/>
            <person name="Krizsan K."/>
            <person name="Foldi C."/>
            <person name="Dima B."/>
            <person name="Sanchez-Garcia M."/>
            <person name="Sanchez-Ramirez S."/>
            <person name="Szollosi G.J."/>
            <person name="Szarkandi J.G."/>
            <person name="Papp V."/>
            <person name="Albert L."/>
            <person name="Andreopoulos W."/>
            <person name="Angelini C."/>
            <person name="Antonin V."/>
            <person name="Barry K.W."/>
            <person name="Bougher N.L."/>
            <person name="Buchanan P."/>
            <person name="Buyck B."/>
            <person name="Bense V."/>
            <person name="Catcheside P."/>
            <person name="Chovatia M."/>
            <person name="Cooper J."/>
            <person name="Damon W."/>
            <person name="Desjardin D."/>
            <person name="Finy P."/>
            <person name="Geml J."/>
            <person name="Haridas S."/>
            <person name="Hughes K."/>
            <person name="Justo A."/>
            <person name="Karasinski D."/>
            <person name="Kautmanova I."/>
            <person name="Kiss B."/>
            <person name="Kocsube S."/>
            <person name="Kotiranta H."/>
            <person name="LaButti K.M."/>
            <person name="Lechner B.E."/>
            <person name="Liimatainen K."/>
            <person name="Lipzen A."/>
            <person name="Lukacs Z."/>
            <person name="Mihaltcheva S."/>
            <person name="Morgado L.N."/>
            <person name="Niskanen T."/>
            <person name="Noordeloos M.E."/>
            <person name="Ohm R.A."/>
            <person name="Ortiz-Santana B."/>
            <person name="Ovrebo C."/>
            <person name="Racz N."/>
            <person name="Riley R."/>
            <person name="Savchenko A."/>
            <person name="Shiryaev A."/>
            <person name="Soop K."/>
            <person name="Spirin V."/>
            <person name="Szebenyi C."/>
            <person name="Tomsovsky M."/>
            <person name="Tulloss R.E."/>
            <person name="Uehling J."/>
            <person name="Grigoriev I.V."/>
            <person name="Vagvolgyi C."/>
            <person name="Papp T."/>
            <person name="Martin F.M."/>
            <person name="Miettinen O."/>
            <person name="Hibbett D.S."/>
            <person name="Nagy L.G."/>
        </authorList>
    </citation>
    <scope>NUCLEOTIDE SEQUENCE [LARGE SCALE GENOMIC DNA]</scope>
    <source>
        <strain evidence="3 4">CBS 962.96</strain>
    </source>
</reference>
<proteinExistence type="predicted"/>
<feature type="compositionally biased region" description="Polar residues" evidence="1">
    <location>
        <begin position="204"/>
        <end position="231"/>
    </location>
</feature>
<feature type="region of interest" description="Disordered" evidence="1">
    <location>
        <begin position="156"/>
        <end position="180"/>
    </location>
</feature>
<dbReference type="EMBL" id="ML179178">
    <property type="protein sequence ID" value="THU96374.1"/>
    <property type="molecule type" value="Genomic_DNA"/>
</dbReference>
<dbReference type="Pfam" id="PF02037">
    <property type="entry name" value="SAP"/>
    <property type="match status" value="1"/>
</dbReference>
<feature type="domain" description="SAP" evidence="2">
    <location>
        <begin position="259"/>
        <end position="293"/>
    </location>
</feature>
<dbReference type="SMART" id="SM00513">
    <property type="entry name" value="SAP"/>
    <property type="match status" value="1"/>
</dbReference>
<accession>A0A4S8M2N2</accession>
<dbReference type="InterPro" id="IPR031872">
    <property type="entry name" value="NDC10_II"/>
</dbReference>
<evidence type="ECO:0000259" key="2">
    <source>
        <dbReference type="PROSITE" id="PS50800"/>
    </source>
</evidence>
<dbReference type="OrthoDB" id="2675946at2759"/>
<dbReference type="Pfam" id="PF16787">
    <property type="entry name" value="NDC10_II"/>
    <property type="match status" value="1"/>
</dbReference>
<evidence type="ECO:0000256" key="1">
    <source>
        <dbReference type="SAM" id="MobiDB-lite"/>
    </source>
</evidence>
<dbReference type="Gene3D" id="1.10.720.30">
    <property type="entry name" value="SAP domain"/>
    <property type="match status" value="1"/>
</dbReference>
<evidence type="ECO:0000313" key="4">
    <source>
        <dbReference type="Proteomes" id="UP000297245"/>
    </source>
</evidence>
<sequence>MVSTLHFNVHFVPAMFSWRRSSGPSSTFRYLWSRTADPPAVTGAAGPFFVTFVVILISTRTLSENVVVARICKNFFTFSSYEASTAADLQSGGLKAPLQLNEPETTPKMKKDVFWVYRTQNLSRTLIHSITELACEYAAGSQSARDQIVRCLRVQENPSRSQQRRRQSSEAPIRGFQVSRALMNPSQSATIPIDPSLLALTSFPTASQPVPNMGSANPNTGDTSDGSQSELVPSLSGPVRTLRSKDLAGGVKTKSRDPYLKLRKDTLQEKCRNFGLVETGTKEKLVERLREYERTSATVELPSSISPATDPPRTVHTSESINISHIYQEVRELENSFVDGYRDNMEGIEEQTDNESESEDENGDKDQLSLAFTDEQVDGVIFSTRRKAGQQTEKSTLKQWETWVTSAISDGKVPDNIVDANHRIQYLSYAATRKLLTRKGSPKAGNDRLSASSLKKINAMLGRVRRRQEDSNPNLKQERPASNSRCEDYYKALMVQAQCLRLEKPDFDITKGTILDQKLRPHQFKEITNAILMQLDQTPSIIKSFFSWNWQICTLNRGDELLNLFLSSLQPYEMPIPYYQLGNGQVSGVAHSYFGVLAMYWATKTAKPGKSEPSYSFVLPNKIPSRCAIVALAILLYYSFDQENLCTKYKGWDWAHAQTWRKARILFGKTVDKQFSTEGLSKMYESFLGKTSVTSAKRSHLARKTMPDTLEDMGVPADQVDAVGNWVGNTRSESYTSKLPKLAIAALAGFPVGEHYHVPWAEVPVDQSISKLVFPFAEDTIANLRMSGCVNQGTYNFLDLLIKLRPFFWRGIAAIRQEYPDSPLLKRLTVLKRPEAQDFLGSWESNLAERVSLQEADLSVGSGFQEGPTREVIQAFSMSLRSLSEQVQVINRRTEIFSPSKNRIIGPSLGSAFPALPFPPTHSSTLAFQPQGQPIQSRSVVPSFSPLLVTHSESLGTSGVDADGDVTMVDISYNAQPLVVHSGSGASHDCSVEAARSLVPALSHSTTSETRPSSSSLPVFNSLIPYVVKISEHRSYFVLPLAPGVRTAHDMVLPDASAFYDSSLKQDIYQYPPFTLESGAFTWQSMFKLVKRPVVLWNVYKPRNLGEYGTVKALWDVWDSGATIEGIGRCPPLRFIDESWGSRKDKNGTGKFPLWRPKNDTTARKTWSNFEFFIKKINERRDSSGGKSITEIIDEFEVLRGDDSNLNPLHKRLQVPRKKKDSLAPPQ</sequence>
<evidence type="ECO:0000313" key="3">
    <source>
        <dbReference type="EMBL" id="THU96374.1"/>
    </source>
</evidence>
<dbReference type="InterPro" id="IPR036361">
    <property type="entry name" value="SAP_dom_sf"/>
</dbReference>
<feature type="region of interest" description="Disordered" evidence="1">
    <location>
        <begin position="1202"/>
        <end position="1227"/>
    </location>
</feature>
<dbReference type="InterPro" id="IPR003034">
    <property type="entry name" value="SAP_dom"/>
</dbReference>
<feature type="compositionally biased region" description="Basic residues" evidence="1">
    <location>
        <begin position="1209"/>
        <end position="1220"/>
    </location>
</feature>
<gene>
    <name evidence="3" type="ORF">K435DRAFT_892720</name>
</gene>
<keyword evidence="4" id="KW-1185">Reference proteome</keyword>
<dbReference type="AlphaFoldDB" id="A0A4S8M2N2"/>
<dbReference type="GO" id="GO:0003677">
    <property type="term" value="F:DNA binding"/>
    <property type="evidence" value="ECO:0007669"/>
    <property type="project" value="InterPro"/>
</dbReference>
<feature type="region of interest" description="Disordered" evidence="1">
    <location>
        <begin position="204"/>
        <end position="252"/>
    </location>
</feature>
<organism evidence="3 4">
    <name type="scientific">Dendrothele bispora (strain CBS 962.96)</name>
    <dbReference type="NCBI Taxonomy" id="1314807"/>
    <lineage>
        <taxon>Eukaryota</taxon>
        <taxon>Fungi</taxon>
        <taxon>Dikarya</taxon>
        <taxon>Basidiomycota</taxon>
        <taxon>Agaricomycotina</taxon>
        <taxon>Agaricomycetes</taxon>
        <taxon>Agaricomycetidae</taxon>
        <taxon>Agaricales</taxon>
        <taxon>Agaricales incertae sedis</taxon>
        <taxon>Dendrothele</taxon>
    </lineage>
</organism>
<dbReference type="Gene3D" id="1.10.443.20">
    <property type="entry name" value="Centromere DNA-binding protein complex CBF3 subunit, domain 2"/>
    <property type="match status" value="1"/>
</dbReference>
<dbReference type="PROSITE" id="PS50800">
    <property type="entry name" value="SAP"/>
    <property type="match status" value="1"/>
</dbReference>